<evidence type="ECO:0000256" key="1">
    <source>
        <dbReference type="ARBA" id="ARBA00022630"/>
    </source>
</evidence>
<dbReference type="InterPro" id="IPR036318">
    <property type="entry name" value="FAD-bd_PCMH-like_sf"/>
</dbReference>
<dbReference type="PANTHER" id="PTHR43762:SF1">
    <property type="entry name" value="D-ARABINONO-1,4-LACTONE OXIDASE"/>
    <property type="match status" value="1"/>
</dbReference>
<dbReference type="Gene3D" id="3.40.462.10">
    <property type="entry name" value="FAD-linked oxidases, C-terminal domain"/>
    <property type="match status" value="1"/>
</dbReference>
<dbReference type="InterPro" id="IPR016169">
    <property type="entry name" value="FAD-bd_PCMH_sub2"/>
</dbReference>
<dbReference type="Gene3D" id="3.30.43.10">
    <property type="entry name" value="Uridine Diphospho-n-acetylenolpyruvylglucosamine Reductase, domain 2"/>
    <property type="match status" value="1"/>
</dbReference>
<evidence type="ECO:0000259" key="3">
    <source>
        <dbReference type="PROSITE" id="PS51387"/>
    </source>
</evidence>
<dbReference type="SUPFAM" id="SSF55103">
    <property type="entry name" value="FAD-linked oxidases, C-terminal domain"/>
    <property type="match status" value="1"/>
</dbReference>
<dbReference type="InterPro" id="IPR006094">
    <property type="entry name" value="Oxid_FAD_bind_N"/>
</dbReference>
<proteinExistence type="predicted"/>
<dbReference type="PANTHER" id="PTHR43762">
    <property type="entry name" value="L-GULONOLACTONE OXIDASE"/>
    <property type="match status" value="1"/>
</dbReference>
<dbReference type="Proteomes" id="UP000442694">
    <property type="component" value="Unassembled WGS sequence"/>
</dbReference>
<gene>
    <name evidence="4" type="ORF">GCL57_03950</name>
</gene>
<keyword evidence="2" id="KW-0274">FAD</keyword>
<feature type="domain" description="FAD-binding PCMH-type" evidence="3">
    <location>
        <begin position="63"/>
        <end position="257"/>
    </location>
</feature>
<dbReference type="SUPFAM" id="SSF56176">
    <property type="entry name" value="FAD-binding/transporter-associated domain-like"/>
    <property type="match status" value="1"/>
</dbReference>
<dbReference type="RefSeq" id="WP_152211979.1">
    <property type="nucleotide sequence ID" value="NZ_WFLN01000005.1"/>
</dbReference>
<dbReference type="InterPro" id="IPR016166">
    <property type="entry name" value="FAD-bd_PCMH"/>
</dbReference>
<dbReference type="EMBL" id="WFLN01000005">
    <property type="protein sequence ID" value="KAB8031803.1"/>
    <property type="molecule type" value="Genomic_DNA"/>
</dbReference>
<sequence>MKNIKVKSSRRKFIANLAKIAALSSSVSTIKSFGFNSVNALQLPNFPNGIVPYLEKFENWSGEVKARALWTYAPKNSLEILQIVNWAKNNNYKVRPKGKMHNWSPLTIANGIDVSSRVILIDTKPYLNKVKIDKSQFPSKVTAETGISMENLLNALEEQDLGLTVTPAPGELTLGGVLAINGHGSAVAAANENSLSLGHSYGSLSNLIISLTAIVLDNESNKYILKKFERSEPNCQAFLVHLGRAFITEVTLQVGKNQRMRCQSIIGIPASEIFGKEEVSKFSFAKLVEKNGRVEAIWFPFTDKPWIKVWSVTDEQKPKASREVKSPYNYPFSDNLCDELAKMIKTIISGKTSITPQFGKLEYFITAGGLEYNQSFDIWGWSKNVLLYVKPSTLRVTESGYVVLTKRSNIQRVLNEFYTYYNYLIEKYRERSIYPINGPVEIRVTGLEESDDIINTSALPPLLSSLKKNSKYSEWDVGIWLNILTFPGTPYSNEFYMNIEQWIFANYSEPYAAVRVEWSKGWAFERNSVWKNKLFIENQISKSFYSEIAPVSDLELASAIYQKYDPYHIFSSPLIESLKI</sequence>
<reference evidence="4 5" key="1">
    <citation type="submission" date="2019-10" db="EMBL/GenBank/DDBJ databases">
        <title>New genus of Silvanigrellaceae.</title>
        <authorList>
            <person name="Pitt A."/>
            <person name="Hahn M.W."/>
        </authorList>
    </citation>
    <scope>NUCLEOTIDE SEQUENCE [LARGE SCALE GENOMIC DNA]</scope>
    <source>
        <strain evidence="4 5">33A1-SZDP</strain>
    </source>
</reference>
<comment type="caution">
    <text evidence="4">The sequence shown here is derived from an EMBL/GenBank/DDBJ whole genome shotgun (WGS) entry which is preliminary data.</text>
</comment>
<dbReference type="InterPro" id="IPR010031">
    <property type="entry name" value="FAD_lactone_oxidase-like"/>
</dbReference>
<evidence type="ECO:0000313" key="5">
    <source>
        <dbReference type="Proteomes" id="UP000442694"/>
    </source>
</evidence>
<dbReference type="Gene3D" id="3.30.465.10">
    <property type="match status" value="1"/>
</dbReference>
<dbReference type="Pfam" id="PF01565">
    <property type="entry name" value="FAD_binding_4"/>
    <property type="match status" value="1"/>
</dbReference>
<dbReference type="InterPro" id="IPR016167">
    <property type="entry name" value="FAD-bd_PCMH_sub1"/>
</dbReference>
<dbReference type="PROSITE" id="PS51387">
    <property type="entry name" value="FAD_PCMH"/>
    <property type="match status" value="1"/>
</dbReference>
<accession>A0A833JDA0</accession>
<dbReference type="GO" id="GO:0071949">
    <property type="term" value="F:FAD binding"/>
    <property type="evidence" value="ECO:0007669"/>
    <property type="project" value="InterPro"/>
</dbReference>
<organism evidence="4 5">
    <name type="scientific">Fluviispira multicolorata</name>
    <dbReference type="NCBI Taxonomy" id="2654512"/>
    <lineage>
        <taxon>Bacteria</taxon>
        <taxon>Pseudomonadati</taxon>
        <taxon>Bdellovibrionota</taxon>
        <taxon>Oligoflexia</taxon>
        <taxon>Silvanigrellales</taxon>
        <taxon>Silvanigrellaceae</taxon>
        <taxon>Fluviispira</taxon>
    </lineage>
</organism>
<name>A0A833JDA0_9BACT</name>
<dbReference type="InterPro" id="IPR016164">
    <property type="entry name" value="FAD-linked_Oxase-like_C"/>
</dbReference>
<evidence type="ECO:0000256" key="2">
    <source>
        <dbReference type="ARBA" id="ARBA00022827"/>
    </source>
</evidence>
<protein>
    <submittedName>
        <fullName evidence="4">FAD-binding protein</fullName>
    </submittedName>
</protein>
<dbReference type="Pfam" id="PF09129">
    <property type="entry name" value="Chol_subst-bind"/>
    <property type="match status" value="1"/>
</dbReference>
<dbReference type="AlphaFoldDB" id="A0A833JDA0"/>
<keyword evidence="5" id="KW-1185">Reference proteome</keyword>
<keyword evidence="1" id="KW-0285">Flavoprotein</keyword>
<dbReference type="InterPro" id="IPR016170">
    <property type="entry name" value="Cytok_DH_C_sf"/>
</dbReference>
<dbReference type="InterPro" id="IPR015213">
    <property type="entry name" value="Cholesterol_OX_subst-bd"/>
</dbReference>
<evidence type="ECO:0000313" key="4">
    <source>
        <dbReference type="EMBL" id="KAB8031803.1"/>
    </source>
</evidence>
<dbReference type="GO" id="GO:0016899">
    <property type="term" value="F:oxidoreductase activity, acting on the CH-OH group of donors, oxygen as acceptor"/>
    <property type="evidence" value="ECO:0007669"/>
    <property type="project" value="InterPro"/>
</dbReference>